<accession>A0A0L9TKG5</accession>
<organism evidence="2 3">
    <name type="scientific">Phaseolus angularis</name>
    <name type="common">Azuki bean</name>
    <name type="synonym">Vigna angularis</name>
    <dbReference type="NCBI Taxonomy" id="3914"/>
    <lineage>
        <taxon>Eukaryota</taxon>
        <taxon>Viridiplantae</taxon>
        <taxon>Streptophyta</taxon>
        <taxon>Embryophyta</taxon>
        <taxon>Tracheophyta</taxon>
        <taxon>Spermatophyta</taxon>
        <taxon>Magnoliopsida</taxon>
        <taxon>eudicotyledons</taxon>
        <taxon>Gunneridae</taxon>
        <taxon>Pentapetalae</taxon>
        <taxon>rosids</taxon>
        <taxon>fabids</taxon>
        <taxon>Fabales</taxon>
        <taxon>Fabaceae</taxon>
        <taxon>Papilionoideae</taxon>
        <taxon>50 kb inversion clade</taxon>
        <taxon>NPAAA clade</taxon>
        <taxon>indigoferoid/millettioid clade</taxon>
        <taxon>Phaseoleae</taxon>
        <taxon>Vigna</taxon>
    </lineage>
</organism>
<reference evidence="3" key="1">
    <citation type="journal article" date="2015" name="Proc. Natl. Acad. Sci. U.S.A.">
        <title>Genome sequencing of adzuki bean (Vigna angularis) provides insight into high starch and low fat accumulation and domestication.</title>
        <authorList>
            <person name="Yang K."/>
            <person name="Tian Z."/>
            <person name="Chen C."/>
            <person name="Luo L."/>
            <person name="Zhao B."/>
            <person name="Wang Z."/>
            <person name="Yu L."/>
            <person name="Li Y."/>
            <person name="Sun Y."/>
            <person name="Li W."/>
            <person name="Chen Y."/>
            <person name="Li Y."/>
            <person name="Zhang Y."/>
            <person name="Ai D."/>
            <person name="Zhao J."/>
            <person name="Shang C."/>
            <person name="Ma Y."/>
            <person name="Wu B."/>
            <person name="Wang M."/>
            <person name="Gao L."/>
            <person name="Sun D."/>
            <person name="Zhang P."/>
            <person name="Guo F."/>
            <person name="Wang W."/>
            <person name="Li Y."/>
            <person name="Wang J."/>
            <person name="Varshney R.K."/>
            <person name="Wang J."/>
            <person name="Ling H.Q."/>
            <person name="Wan P."/>
        </authorList>
    </citation>
    <scope>NUCLEOTIDE SEQUENCE</scope>
    <source>
        <strain evidence="3">cv. Jingnong 6</strain>
    </source>
</reference>
<sequence>MYCLGTGRPNDRTSRISDSLNHHLCVSNNDRPVTSEERSAISVPPLGGRTTGARIRRGRTAEVRRAQHGSPSRRSSDWSQELSGRTAKERRSRKSHTYTVSRSLSFRCMFDSSMDPFHSKPARSHSLSMTLCTGDHSPPSQCPGVTCPPASALVRPRTTPYWERLGSDTKQCNTPI</sequence>
<evidence type="ECO:0000313" key="2">
    <source>
        <dbReference type="EMBL" id="KOM30956.1"/>
    </source>
</evidence>
<feature type="region of interest" description="Disordered" evidence="1">
    <location>
        <begin position="27"/>
        <end position="98"/>
    </location>
</feature>
<gene>
    <name evidence="2" type="ORF">LR48_Vigan01g051100</name>
</gene>
<evidence type="ECO:0000256" key="1">
    <source>
        <dbReference type="SAM" id="MobiDB-lite"/>
    </source>
</evidence>
<proteinExistence type="predicted"/>
<protein>
    <submittedName>
        <fullName evidence="2">Uncharacterized protein</fullName>
    </submittedName>
</protein>
<dbReference type="Gramene" id="KOM30956">
    <property type="protein sequence ID" value="KOM30956"/>
    <property type="gene ID" value="LR48_Vigan01g051100"/>
</dbReference>
<dbReference type="Proteomes" id="UP000053144">
    <property type="component" value="Chromosome 1"/>
</dbReference>
<evidence type="ECO:0000313" key="3">
    <source>
        <dbReference type="Proteomes" id="UP000053144"/>
    </source>
</evidence>
<name>A0A0L9TKG5_PHAAN</name>
<feature type="compositionally biased region" description="Polar residues" evidence="1">
    <location>
        <begin position="69"/>
        <end position="83"/>
    </location>
</feature>
<dbReference type="AlphaFoldDB" id="A0A0L9TKG5"/>
<dbReference type="EMBL" id="CM003371">
    <property type="protein sequence ID" value="KOM30956.1"/>
    <property type="molecule type" value="Genomic_DNA"/>
</dbReference>